<comment type="similarity">
    <text evidence="1">Belongs to the formin-like family. Class-II subfamily.</text>
</comment>
<feature type="domain" description="FH2" evidence="2">
    <location>
        <begin position="1"/>
        <end position="160"/>
    </location>
</feature>
<dbReference type="RefSeq" id="XP_052116919.1">
    <property type="nucleotide sequence ID" value="XM_052260959.1"/>
</dbReference>
<dbReference type="PANTHER" id="PTHR45733">
    <property type="entry name" value="FORMIN-J"/>
    <property type="match status" value="1"/>
</dbReference>
<sequence length="160" mass="19019">MRLRMMREKMVLVQRMIQGAMPKQLKKARERNYLHNTEIMLTKVKMPLPDMMAAVLAMDELVLDVDQVKNLIKFCPTKEEMELLKVKINKLIILNSYILFCQGYTGDKENLEKCEQYFLELMKVPRVESKLRVFSFKIQFLSHVRKSVKLKIMKKILFFG</sequence>
<dbReference type="InterPro" id="IPR051144">
    <property type="entry name" value="Formin_homology_domain"/>
</dbReference>
<dbReference type="Gene3D" id="1.20.58.2220">
    <property type="entry name" value="Formin, FH2 domain"/>
    <property type="match status" value="1"/>
</dbReference>
<dbReference type="PANTHER" id="PTHR45733:SF10">
    <property type="entry name" value="FORMIN-LIKE PROTEIN 15A-RELATED"/>
    <property type="match status" value="1"/>
</dbReference>
<dbReference type="InterPro" id="IPR042201">
    <property type="entry name" value="FH2_Formin_sf"/>
</dbReference>
<dbReference type="SUPFAM" id="SSF101447">
    <property type="entry name" value="Formin homology 2 domain (FH2 domain)"/>
    <property type="match status" value="1"/>
</dbReference>
<name>A0A9C6TMW5_ARADU</name>
<dbReference type="AlphaFoldDB" id="A0A9C6TMW5"/>
<accession>A0A9C6TMW5</accession>
<protein>
    <submittedName>
        <fullName evidence="4 5">Formin-like protein 21b isoform X1</fullName>
    </submittedName>
</protein>
<dbReference type="GeneID" id="107483996"/>
<evidence type="ECO:0000259" key="2">
    <source>
        <dbReference type="PROSITE" id="PS51444"/>
    </source>
</evidence>
<organism evidence="3 6">
    <name type="scientific">Arachis duranensis</name>
    <name type="common">Wild peanut</name>
    <dbReference type="NCBI Taxonomy" id="130453"/>
    <lineage>
        <taxon>Eukaryota</taxon>
        <taxon>Viridiplantae</taxon>
        <taxon>Streptophyta</taxon>
        <taxon>Embryophyta</taxon>
        <taxon>Tracheophyta</taxon>
        <taxon>Spermatophyta</taxon>
        <taxon>Magnoliopsida</taxon>
        <taxon>eudicotyledons</taxon>
        <taxon>Gunneridae</taxon>
        <taxon>Pentapetalae</taxon>
        <taxon>rosids</taxon>
        <taxon>fabids</taxon>
        <taxon>Fabales</taxon>
        <taxon>Fabaceae</taxon>
        <taxon>Papilionoideae</taxon>
        <taxon>50 kb inversion clade</taxon>
        <taxon>dalbergioids sensu lato</taxon>
        <taxon>Dalbergieae</taxon>
        <taxon>Pterocarpus clade</taxon>
        <taxon>Arachis</taxon>
    </lineage>
</organism>
<dbReference type="PROSITE" id="PS51444">
    <property type="entry name" value="FH2"/>
    <property type="match status" value="1"/>
</dbReference>
<keyword evidence="3" id="KW-1185">Reference proteome</keyword>
<dbReference type="Proteomes" id="UP000515211">
    <property type="component" value="Chromosome 4"/>
</dbReference>
<evidence type="ECO:0000313" key="4">
    <source>
        <dbReference type="RefSeq" id="XP_052116915.1"/>
    </source>
</evidence>
<dbReference type="KEGG" id="adu:107483996"/>
<evidence type="ECO:0000313" key="5">
    <source>
        <dbReference type="RefSeq" id="XP_052116919.1"/>
    </source>
</evidence>
<evidence type="ECO:0000313" key="6">
    <source>
        <dbReference type="RefSeq" id="XP_052116920.1"/>
    </source>
</evidence>
<reference evidence="4 5" key="2">
    <citation type="submission" date="2025-04" db="UniProtKB">
        <authorList>
            <consortium name="RefSeq"/>
        </authorList>
    </citation>
    <scope>IDENTIFICATION</scope>
    <source>
        <tissue evidence="4 5">Whole plant</tissue>
    </source>
</reference>
<dbReference type="RefSeq" id="XP_052116920.1">
    <property type="nucleotide sequence ID" value="XM_052260960.1"/>
</dbReference>
<dbReference type="Pfam" id="PF02181">
    <property type="entry name" value="FH2"/>
    <property type="match status" value="1"/>
</dbReference>
<gene>
    <name evidence="4 5 6" type="primary">LOC107483996</name>
</gene>
<reference evidence="3" key="1">
    <citation type="journal article" date="2016" name="Nat. Genet.">
        <title>The genome sequences of Arachis duranensis and Arachis ipaensis, the diploid ancestors of cultivated peanut.</title>
        <authorList>
            <person name="Bertioli D.J."/>
            <person name="Cannon S.B."/>
            <person name="Froenicke L."/>
            <person name="Huang G."/>
            <person name="Farmer A.D."/>
            <person name="Cannon E.K."/>
            <person name="Liu X."/>
            <person name="Gao D."/>
            <person name="Clevenger J."/>
            <person name="Dash S."/>
            <person name="Ren L."/>
            <person name="Moretzsohn M.C."/>
            <person name="Shirasawa K."/>
            <person name="Huang W."/>
            <person name="Vidigal B."/>
            <person name="Abernathy B."/>
            <person name="Chu Y."/>
            <person name="Niederhuth C.E."/>
            <person name="Umale P."/>
            <person name="Araujo A.C."/>
            <person name="Kozik A."/>
            <person name="Kim K.D."/>
            <person name="Burow M.D."/>
            <person name="Varshney R.K."/>
            <person name="Wang X."/>
            <person name="Zhang X."/>
            <person name="Barkley N."/>
            <person name="Guimaraes P.M."/>
            <person name="Isobe S."/>
            <person name="Guo B."/>
            <person name="Liao B."/>
            <person name="Stalker H.T."/>
            <person name="Schmitz R.J."/>
            <person name="Scheffler B.E."/>
            <person name="Leal-Bertioli S.C."/>
            <person name="Xun X."/>
            <person name="Jackson S.A."/>
            <person name="Michelmore R."/>
            <person name="Ozias-Akins P."/>
        </authorList>
    </citation>
    <scope>NUCLEOTIDE SEQUENCE [LARGE SCALE GENOMIC DNA]</scope>
    <source>
        <strain evidence="3">cv. V14167</strain>
    </source>
</reference>
<evidence type="ECO:0000256" key="1">
    <source>
        <dbReference type="ARBA" id="ARBA00006468"/>
    </source>
</evidence>
<dbReference type="InterPro" id="IPR015425">
    <property type="entry name" value="FH2_Formin"/>
</dbReference>
<evidence type="ECO:0000313" key="3">
    <source>
        <dbReference type="Proteomes" id="UP000515211"/>
    </source>
</evidence>
<proteinExistence type="inferred from homology"/>
<dbReference type="RefSeq" id="XP_052116915.1">
    <property type="nucleotide sequence ID" value="XM_052260955.1"/>
</dbReference>